<dbReference type="EMBL" id="PYAW01000001">
    <property type="protein sequence ID" value="PSL50298.1"/>
    <property type="molecule type" value="Genomic_DNA"/>
</dbReference>
<evidence type="ECO:0000313" key="6">
    <source>
        <dbReference type="EMBL" id="PSL50298.1"/>
    </source>
</evidence>
<sequence>MPQENYHQDTHRAEVDEIIGSAPKAIVRRGTTVIALLVLLLLLGAWLISYPDMVPVPVTLFSSDPPVKVIAPGSGRITEIFVKDSELIQAHAIIGVIENTANTDDMLYLKQQVEVLDSTNNIHQTIAGKKLQVGELQEDYKKLLQLAEQNQTVLQHATVVTQDIHNLIIEIKRQIALWDTRYVIHAPVSGRMMLIKAGQTAPYVSSGEALGMVIPAVFKEEDIWAQLPVTKAGKVKPGQKVLIKLQEYPFMEYGLLQGKIEKITSIPIDSNYFMKITLDHGLRTTRNKLIPQRPGLIGIASIVVSDKNILQRIFESTKRSR</sequence>
<evidence type="ECO:0000313" key="7">
    <source>
        <dbReference type="Proteomes" id="UP000240971"/>
    </source>
</evidence>
<dbReference type="GO" id="GO:0016020">
    <property type="term" value="C:membrane"/>
    <property type="evidence" value="ECO:0007669"/>
    <property type="project" value="UniProtKB-SubCell"/>
</dbReference>
<dbReference type="PANTHER" id="PTHR30386">
    <property type="entry name" value="MEMBRANE FUSION SUBUNIT OF EMRAB-TOLC MULTIDRUG EFFLUX PUMP"/>
    <property type="match status" value="1"/>
</dbReference>
<feature type="transmembrane region" description="Helical" evidence="5">
    <location>
        <begin position="33"/>
        <end position="50"/>
    </location>
</feature>
<keyword evidence="4 5" id="KW-0472">Membrane</keyword>
<accession>A0A2P8HVU0</accession>
<dbReference type="InterPro" id="IPR050739">
    <property type="entry name" value="MFP"/>
</dbReference>
<evidence type="ECO:0000256" key="3">
    <source>
        <dbReference type="ARBA" id="ARBA00022989"/>
    </source>
</evidence>
<dbReference type="Proteomes" id="UP000240971">
    <property type="component" value="Unassembled WGS sequence"/>
</dbReference>
<dbReference type="AlphaFoldDB" id="A0A2P8HVU0"/>
<evidence type="ECO:0000256" key="1">
    <source>
        <dbReference type="ARBA" id="ARBA00004167"/>
    </source>
</evidence>
<keyword evidence="3 5" id="KW-1133">Transmembrane helix</keyword>
<proteinExistence type="predicted"/>
<keyword evidence="7" id="KW-1185">Reference proteome</keyword>
<gene>
    <name evidence="6" type="ORF">CLV51_1011642</name>
</gene>
<reference evidence="6 7" key="1">
    <citation type="submission" date="2018-03" db="EMBL/GenBank/DDBJ databases">
        <title>Genomic Encyclopedia of Archaeal and Bacterial Type Strains, Phase II (KMG-II): from individual species to whole genera.</title>
        <authorList>
            <person name="Goeker M."/>
        </authorList>
    </citation>
    <scope>NUCLEOTIDE SEQUENCE [LARGE SCALE GENOMIC DNA]</scope>
    <source>
        <strain evidence="6 7">DSM 24859</strain>
    </source>
</reference>
<keyword evidence="2 5" id="KW-0812">Transmembrane</keyword>
<evidence type="ECO:0000256" key="2">
    <source>
        <dbReference type="ARBA" id="ARBA00022692"/>
    </source>
</evidence>
<protein>
    <submittedName>
        <fullName evidence="6">Multidrug resistance efflux pump</fullName>
    </submittedName>
</protein>
<dbReference type="RefSeq" id="WP_106527454.1">
    <property type="nucleotide sequence ID" value="NZ_PYAW01000001.1"/>
</dbReference>
<name>A0A2P8HVU0_CHINA</name>
<comment type="caution">
    <text evidence="6">The sequence shown here is derived from an EMBL/GenBank/DDBJ whole genome shotgun (WGS) entry which is preliminary data.</text>
</comment>
<evidence type="ECO:0000256" key="4">
    <source>
        <dbReference type="ARBA" id="ARBA00023136"/>
    </source>
</evidence>
<dbReference type="OrthoDB" id="7057889at2"/>
<comment type="subcellular location">
    <subcellularLocation>
        <location evidence="1">Membrane</location>
        <topology evidence="1">Single-pass membrane protein</topology>
    </subcellularLocation>
</comment>
<evidence type="ECO:0000256" key="5">
    <source>
        <dbReference type="SAM" id="Phobius"/>
    </source>
</evidence>
<organism evidence="6 7">
    <name type="scientific">Chitinophaga niastensis</name>
    <dbReference type="NCBI Taxonomy" id="536980"/>
    <lineage>
        <taxon>Bacteria</taxon>
        <taxon>Pseudomonadati</taxon>
        <taxon>Bacteroidota</taxon>
        <taxon>Chitinophagia</taxon>
        <taxon>Chitinophagales</taxon>
        <taxon>Chitinophagaceae</taxon>
        <taxon>Chitinophaga</taxon>
    </lineage>
</organism>
<dbReference type="PANTHER" id="PTHR30386:SF26">
    <property type="entry name" value="TRANSPORT PROTEIN COMB"/>
    <property type="match status" value="1"/>
</dbReference>